<reference evidence="3 4" key="1">
    <citation type="submission" date="2023-09" db="EMBL/GenBank/DDBJ databases">
        <title>Microbacterium fusihabitans sp. nov., Microbacterium phycihabitans sp. nov., and Microbacterium cervinum sp. nov., isolated from dried seaweeds of beach.</title>
        <authorList>
            <person name="Lee S.D."/>
        </authorList>
    </citation>
    <scope>NUCLEOTIDE SEQUENCE [LARGE SCALE GENOMIC DNA]</scope>
    <source>
        <strain evidence="3 4">KSW2-21</strain>
    </source>
</reference>
<evidence type="ECO:0000256" key="1">
    <source>
        <dbReference type="SAM" id="MobiDB-lite"/>
    </source>
</evidence>
<dbReference type="EMBL" id="JAWDIU010000002">
    <property type="protein sequence ID" value="MDU0326661.1"/>
    <property type="molecule type" value="Genomic_DNA"/>
</dbReference>
<evidence type="ECO:0000256" key="2">
    <source>
        <dbReference type="SAM" id="SignalP"/>
    </source>
</evidence>
<feature type="chain" id="PRO_5046550873" description="Gram-positive cocci surface proteins LPxTG domain-containing protein" evidence="2">
    <location>
        <begin position="30"/>
        <end position="494"/>
    </location>
</feature>
<keyword evidence="2" id="KW-0732">Signal</keyword>
<gene>
    <name evidence="3" type="ORF">RWH43_07815</name>
</gene>
<sequence>MERRPRWGWSVALATFAIGTLLTAPAAHADDEQVPPEPAPVASAPASATGGELAETTSGAALDIYTPTVAAGSLALFGVTGAEPGRGLTAIIATQPQGNCDCPFVDHIWRADATVGAGGTAEFSASVPADAAPGAYFVSVVNTAAGTLSAPLQIVSAVQQSTMTVSPDAVEPGGSVALTIRDFPGTQVRLGLTAPGGEPWWELPTVELGNGAYDGTVVIPSDVPAGDWQIWAMIPDSLSVPAVADLTVIASSAPELSVAPSTAAPGDLVRVALRHFSEMERIRLVLTVSGGAPWWWELGTVELKDGSYDGTVAVPADVPPGDFQMWAMVPDTVGVPDIADITIVAVSTPTVATDSSQVRPGGGLSVTATGFAPGEQVRIELHSTPVVLGSARADATGSLHATVSIPGDVVGDTHELVLIGETSGRSARTALTIDRAGASAVERASMAGGTAQLAATGASDASLAGLTASAFVLLAGGVIVRRRRFDEALADPTE</sequence>
<keyword evidence="4" id="KW-1185">Reference proteome</keyword>
<name>A0ABU3RUU0_9MICO</name>
<organism evidence="3 4">
    <name type="scientific">Microbacterium algihabitans</name>
    <dbReference type="NCBI Taxonomy" id="3075992"/>
    <lineage>
        <taxon>Bacteria</taxon>
        <taxon>Bacillati</taxon>
        <taxon>Actinomycetota</taxon>
        <taxon>Actinomycetes</taxon>
        <taxon>Micrococcales</taxon>
        <taxon>Microbacteriaceae</taxon>
        <taxon>Microbacterium</taxon>
    </lineage>
</organism>
<evidence type="ECO:0000313" key="3">
    <source>
        <dbReference type="EMBL" id="MDU0326661.1"/>
    </source>
</evidence>
<dbReference type="Proteomes" id="UP001256673">
    <property type="component" value="Unassembled WGS sequence"/>
</dbReference>
<accession>A0ABU3RUU0</accession>
<feature type="region of interest" description="Disordered" evidence="1">
    <location>
        <begin position="29"/>
        <end position="53"/>
    </location>
</feature>
<evidence type="ECO:0000313" key="4">
    <source>
        <dbReference type="Proteomes" id="UP001256673"/>
    </source>
</evidence>
<evidence type="ECO:0008006" key="5">
    <source>
        <dbReference type="Google" id="ProtNLM"/>
    </source>
</evidence>
<protein>
    <recommendedName>
        <fullName evidence="5">Gram-positive cocci surface proteins LPxTG domain-containing protein</fullName>
    </recommendedName>
</protein>
<comment type="caution">
    <text evidence="3">The sequence shown here is derived from an EMBL/GenBank/DDBJ whole genome shotgun (WGS) entry which is preliminary data.</text>
</comment>
<proteinExistence type="predicted"/>
<feature type="signal peptide" evidence="2">
    <location>
        <begin position="1"/>
        <end position="29"/>
    </location>
</feature>